<dbReference type="AlphaFoldDB" id="A0A4P7HKV9"/>
<reference evidence="3" key="1">
    <citation type="submission" date="2019-03" db="EMBL/GenBank/DDBJ databases">
        <authorList>
            <person name="Li J."/>
        </authorList>
    </citation>
    <scope>NUCLEOTIDE SEQUENCE [LARGE SCALE GENOMIC DNA]</scope>
    <source>
        <strain evidence="3">2251</strain>
    </source>
</reference>
<dbReference type="RefSeq" id="WP_135312552.1">
    <property type="nucleotide sequence ID" value="NZ_CP038439.1"/>
</dbReference>
<dbReference type="EMBL" id="CP038439">
    <property type="protein sequence ID" value="QBX34263.1"/>
    <property type="molecule type" value="Genomic_DNA"/>
</dbReference>
<protein>
    <submittedName>
        <fullName evidence="2">Uncharacterized protein</fullName>
    </submittedName>
</protein>
<gene>
    <name evidence="2" type="ORF">E4191_05690</name>
</gene>
<proteinExistence type="predicted"/>
<evidence type="ECO:0000313" key="2">
    <source>
        <dbReference type="EMBL" id="QBX34263.1"/>
    </source>
</evidence>
<dbReference type="KEGG" id="plia:E4191_05690"/>
<accession>A0A4P7HKV9</accession>
<keyword evidence="1" id="KW-0472">Membrane</keyword>
<dbReference type="Proteomes" id="UP000296374">
    <property type="component" value="Chromosome"/>
</dbReference>
<name>A0A4P7HKV9_9RHOB</name>
<evidence type="ECO:0000256" key="1">
    <source>
        <dbReference type="SAM" id="Phobius"/>
    </source>
</evidence>
<sequence>MKALGTSSSAMGFITLSIGGLGPAIEEVNKSEVSGGPIALWLFTGMGLGVVQQVILWNLKREKRDV</sequence>
<feature type="transmembrane region" description="Helical" evidence="1">
    <location>
        <begin position="38"/>
        <end position="59"/>
    </location>
</feature>
<keyword evidence="1" id="KW-0812">Transmembrane</keyword>
<organism evidence="2 3">
    <name type="scientific">Paracoccus liaowanqingii</name>
    <dbReference type="NCBI Taxonomy" id="2560053"/>
    <lineage>
        <taxon>Bacteria</taxon>
        <taxon>Pseudomonadati</taxon>
        <taxon>Pseudomonadota</taxon>
        <taxon>Alphaproteobacteria</taxon>
        <taxon>Rhodobacterales</taxon>
        <taxon>Paracoccaceae</taxon>
        <taxon>Paracoccus</taxon>
    </lineage>
</organism>
<evidence type="ECO:0000313" key="3">
    <source>
        <dbReference type="Proteomes" id="UP000296374"/>
    </source>
</evidence>
<keyword evidence="1" id="KW-1133">Transmembrane helix</keyword>